<dbReference type="GO" id="GO:0046513">
    <property type="term" value="P:ceramide biosynthetic process"/>
    <property type="evidence" value="ECO:0007669"/>
    <property type="project" value="TreeGrafter"/>
</dbReference>
<comment type="similarity">
    <text evidence="2">Belongs to the fatty acid desaturase type 2 family.</text>
</comment>
<feature type="transmembrane region" description="Helical" evidence="3">
    <location>
        <begin position="50"/>
        <end position="68"/>
    </location>
</feature>
<dbReference type="PANTHER" id="PTHR12879:SF8">
    <property type="entry name" value="SPHINGOLIPID DELTA(4)-DESATURASE DES1"/>
    <property type="match status" value="1"/>
</dbReference>
<evidence type="ECO:0000256" key="3">
    <source>
        <dbReference type="SAM" id="Phobius"/>
    </source>
</evidence>
<keyword evidence="3" id="KW-1133">Transmembrane helix</keyword>
<evidence type="ECO:0000256" key="1">
    <source>
        <dbReference type="ARBA" id="ARBA00001954"/>
    </source>
</evidence>
<dbReference type="InterPro" id="IPR005804">
    <property type="entry name" value="FA_desaturase_dom"/>
</dbReference>
<evidence type="ECO:0000313" key="6">
    <source>
        <dbReference type="Proteomes" id="UP000481033"/>
    </source>
</evidence>
<proteinExistence type="inferred from homology"/>
<dbReference type="AlphaFoldDB" id="A0A6M0RRJ5"/>
<dbReference type="RefSeq" id="WP_348918724.1">
    <property type="nucleotide sequence ID" value="NZ_QXHD01000004.1"/>
</dbReference>
<keyword evidence="3" id="KW-0812">Transmembrane</keyword>
<dbReference type="GO" id="GO:0016020">
    <property type="term" value="C:membrane"/>
    <property type="evidence" value="ECO:0007669"/>
    <property type="project" value="GOC"/>
</dbReference>
<feature type="transmembrane region" description="Helical" evidence="3">
    <location>
        <begin position="17"/>
        <end position="38"/>
    </location>
</feature>
<gene>
    <name evidence="5" type="ORF">DXZ20_25230</name>
</gene>
<comment type="cofactor">
    <cofactor evidence="1">
        <name>Fe(2+)</name>
        <dbReference type="ChEBI" id="CHEBI:29033"/>
    </cofactor>
</comment>
<reference evidence="5 6" key="1">
    <citation type="journal article" date="2020" name="Microb. Ecol.">
        <title>Ecogenomics of the Marine Benthic Filamentous Cyanobacterium Adonisia.</title>
        <authorList>
            <person name="Walter J.M."/>
            <person name="Coutinho F.H."/>
            <person name="Leomil L."/>
            <person name="Hargreaves P.I."/>
            <person name="Campeao M.E."/>
            <person name="Vieira V.V."/>
            <person name="Silva B.S."/>
            <person name="Fistarol G.O."/>
            <person name="Salomon P.S."/>
            <person name="Sawabe T."/>
            <person name="Mino S."/>
            <person name="Hosokawa M."/>
            <person name="Miyashita H."/>
            <person name="Maruyama F."/>
            <person name="van Verk M.C."/>
            <person name="Dutilh B.E."/>
            <person name="Thompson C.C."/>
            <person name="Thompson F.L."/>
        </authorList>
    </citation>
    <scope>NUCLEOTIDE SEQUENCE [LARGE SCALE GENOMIC DNA]</scope>
    <source>
        <strain evidence="5 6">CCMR0081</strain>
    </source>
</reference>
<dbReference type="GO" id="GO:0042284">
    <property type="term" value="F:sphingolipid delta-4 desaturase activity"/>
    <property type="evidence" value="ECO:0007669"/>
    <property type="project" value="TreeGrafter"/>
</dbReference>
<feature type="transmembrane region" description="Helical" evidence="3">
    <location>
        <begin position="151"/>
        <end position="169"/>
    </location>
</feature>
<comment type="caution">
    <text evidence="5">The sequence shown here is derived from an EMBL/GenBank/DDBJ whole genome shotgun (WGS) entry which is preliminary data.</text>
</comment>
<dbReference type="Proteomes" id="UP000481033">
    <property type="component" value="Unassembled WGS sequence"/>
</dbReference>
<feature type="transmembrane region" description="Helical" evidence="3">
    <location>
        <begin position="176"/>
        <end position="197"/>
    </location>
</feature>
<organism evidence="5 6">
    <name type="scientific">Adonisia turfae CCMR0081</name>
    <dbReference type="NCBI Taxonomy" id="2292702"/>
    <lineage>
        <taxon>Bacteria</taxon>
        <taxon>Bacillati</taxon>
        <taxon>Cyanobacteriota</taxon>
        <taxon>Adonisia</taxon>
        <taxon>Adonisia turfae</taxon>
    </lineage>
</organism>
<accession>A0A6M0RRJ5</accession>
<keyword evidence="6" id="KW-1185">Reference proteome</keyword>
<evidence type="ECO:0000256" key="2">
    <source>
        <dbReference type="ARBA" id="ARBA00008749"/>
    </source>
</evidence>
<keyword evidence="3" id="KW-0472">Membrane</keyword>
<dbReference type="Pfam" id="PF00487">
    <property type="entry name" value="FA_desaturase"/>
    <property type="match status" value="1"/>
</dbReference>
<protein>
    <submittedName>
        <fullName evidence="5">Beta-carotene ketolase</fullName>
    </submittedName>
</protein>
<name>A0A6M0RRJ5_9CYAN</name>
<evidence type="ECO:0000259" key="4">
    <source>
        <dbReference type="Pfam" id="PF00487"/>
    </source>
</evidence>
<dbReference type="PANTHER" id="PTHR12879">
    <property type="entry name" value="SPHINGOLIPID DELTA 4 DESATURASE/C-4 HYDROXYLASE PROTEIN DES2"/>
    <property type="match status" value="1"/>
</dbReference>
<evidence type="ECO:0000313" key="5">
    <source>
        <dbReference type="EMBL" id="NEZ58884.1"/>
    </source>
</evidence>
<feature type="domain" description="Fatty acid desaturase" evidence="4">
    <location>
        <begin position="49"/>
        <end position="259"/>
    </location>
</feature>
<sequence>MLCIKFCNKLQMLRSNWMGLMIALAIAITWLISLIVLLPQHSTNYSPILLVFWILSRTFLHTGLFVIAHDAIHGNVFPGDPSRNRWVGRLALGLYGFLPYQTCRKLHWQHHAYPAQTRDPDFYSKPDGHLIRYFIRWYGSFMRNYLTPRNLAVVVTGIVLTTVSLVFLAKINSQNLILFWLVPWILSSLQLFTFGIFLPHHHDDDQSNNNVHQTRSYYYPVLFSLLTCYHFSYHREHHAYPEVPWYQLPDVAMADGYPEPFLP</sequence>
<dbReference type="EMBL" id="QXHD01000004">
    <property type="protein sequence ID" value="NEZ58884.1"/>
    <property type="molecule type" value="Genomic_DNA"/>
</dbReference>